<keyword evidence="6" id="KW-0808">Transferase</keyword>
<dbReference type="PANTHER" id="PTHR47162:SF10">
    <property type="entry name" value="METHYL-CPG-BINDING DOMAIN-CONTAINING PROTEIN 9 ISOFORM X1"/>
    <property type="match status" value="1"/>
</dbReference>
<dbReference type="InterPro" id="IPR011011">
    <property type="entry name" value="Znf_FYVE_PHD"/>
</dbReference>
<dbReference type="Gene3D" id="3.30.40.10">
    <property type="entry name" value="Zinc/RING finger domain, C3HC4 (zinc finger)"/>
    <property type="match status" value="1"/>
</dbReference>
<dbReference type="PROSITE" id="PS01359">
    <property type="entry name" value="ZF_PHD_1"/>
    <property type="match status" value="2"/>
</dbReference>
<dbReference type="EC" id="2.3.1.48" evidence="6"/>
<name>A0A7C8YE62_OPUST</name>
<evidence type="ECO:0000256" key="4">
    <source>
        <dbReference type="PROSITE-ProRule" id="PRU00146"/>
    </source>
</evidence>
<accession>A0A7C8YE62</accession>
<dbReference type="PROSITE" id="PS50016">
    <property type="entry name" value="ZF_PHD_2"/>
    <property type="match status" value="1"/>
</dbReference>
<sequence length="305" mass="34271">MVIEYDFYKHLQFLGADQLNMGDSPDADMNVESDNGKLPEWVEVLSPVRHLPTNVGSRIRKRVHDALEKSPPAWARKRLERSISKQVYKGNAAGPTKLWNNLRTSRVGEPYMVQLADIFSQIFELAYEKEVLDVVRKLNEYSESSSVSAEASREVENILKSVDVSEISGASWNSGICKVCSVDKDDDVVLLCDICEGEYHIYCLEPPLHTVPDEEWYCPLCVSPETVAKDGCHVSELPEKLKEEESETSEDQYVPCEVCGGEGSSDDMLCCHQCKISFVHSLCYLSERQVSKGDVTWACQDCEGI</sequence>
<dbReference type="InterPro" id="IPR019786">
    <property type="entry name" value="Zinc_finger_PHD-type_CS"/>
</dbReference>
<keyword evidence="3" id="KW-0862">Zinc</keyword>
<dbReference type="InterPro" id="IPR013083">
    <property type="entry name" value="Znf_RING/FYVE/PHD"/>
</dbReference>
<dbReference type="InterPro" id="IPR001965">
    <property type="entry name" value="Znf_PHD"/>
</dbReference>
<keyword evidence="1" id="KW-0479">Metal-binding</keyword>
<dbReference type="Pfam" id="PF00628">
    <property type="entry name" value="PHD"/>
    <property type="match status" value="1"/>
</dbReference>
<evidence type="ECO:0000313" key="6">
    <source>
        <dbReference type="EMBL" id="MBA4616038.1"/>
    </source>
</evidence>
<reference evidence="6" key="2">
    <citation type="submission" date="2020-07" db="EMBL/GenBank/DDBJ databases">
        <authorList>
            <person name="Vera ALvarez R."/>
            <person name="Arias-Moreno D.M."/>
            <person name="Jimenez-Jacinto V."/>
            <person name="Jimenez-Bremont J.F."/>
            <person name="Swaminathan K."/>
            <person name="Moose S.P."/>
            <person name="Guerrero-Gonzalez M.L."/>
            <person name="Marino-Ramirez L."/>
            <person name="Landsman D."/>
            <person name="Rodriguez-Kessler M."/>
            <person name="Delgado-Sanchez P."/>
        </authorList>
    </citation>
    <scope>NUCLEOTIDE SEQUENCE</scope>
    <source>
        <tissue evidence="6">Cladode</tissue>
    </source>
</reference>
<dbReference type="SUPFAM" id="SSF57903">
    <property type="entry name" value="FYVE/PHD zinc finger"/>
    <property type="match status" value="2"/>
</dbReference>
<evidence type="ECO:0000259" key="5">
    <source>
        <dbReference type="PROSITE" id="PS50016"/>
    </source>
</evidence>
<proteinExistence type="predicted"/>
<organism evidence="6">
    <name type="scientific">Opuntia streptacantha</name>
    <name type="common">Prickly pear cactus</name>
    <name type="synonym">Opuntia cardona</name>
    <dbReference type="NCBI Taxonomy" id="393608"/>
    <lineage>
        <taxon>Eukaryota</taxon>
        <taxon>Viridiplantae</taxon>
        <taxon>Streptophyta</taxon>
        <taxon>Embryophyta</taxon>
        <taxon>Tracheophyta</taxon>
        <taxon>Spermatophyta</taxon>
        <taxon>Magnoliopsida</taxon>
        <taxon>eudicotyledons</taxon>
        <taxon>Gunneridae</taxon>
        <taxon>Pentapetalae</taxon>
        <taxon>Caryophyllales</taxon>
        <taxon>Cactineae</taxon>
        <taxon>Cactaceae</taxon>
        <taxon>Opuntioideae</taxon>
        <taxon>Opuntia</taxon>
    </lineage>
</organism>
<dbReference type="AlphaFoldDB" id="A0A7C8YE62"/>
<evidence type="ECO:0000256" key="3">
    <source>
        <dbReference type="ARBA" id="ARBA00022833"/>
    </source>
</evidence>
<reference evidence="6" key="1">
    <citation type="journal article" date="2013" name="J. Plant Res.">
        <title>Effect of fungi and light on seed germination of three Opuntia species from semiarid lands of central Mexico.</title>
        <authorList>
            <person name="Delgado-Sanchez P."/>
            <person name="Jimenez-Bremont J.F."/>
            <person name="Guerrero-Gonzalez Mde L."/>
            <person name="Flores J."/>
        </authorList>
    </citation>
    <scope>NUCLEOTIDE SEQUENCE</scope>
    <source>
        <tissue evidence="6">Cladode</tissue>
    </source>
</reference>
<evidence type="ECO:0000256" key="2">
    <source>
        <dbReference type="ARBA" id="ARBA00022771"/>
    </source>
</evidence>
<dbReference type="InterPro" id="IPR019787">
    <property type="entry name" value="Znf_PHD-finger"/>
</dbReference>
<dbReference type="EMBL" id="GISG01009793">
    <property type="protein sequence ID" value="MBA4616038.1"/>
    <property type="molecule type" value="Transcribed_RNA"/>
</dbReference>
<dbReference type="GO" id="GO:0061733">
    <property type="term" value="F:protein-lysine-acetyltransferase activity"/>
    <property type="evidence" value="ECO:0007669"/>
    <property type="project" value="UniProtKB-EC"/>
</dbReference>
<evidence type="ECO:0000256" key="1">
    <source>
        <dbReference type="ARBA" id="ARBA00022723"/>
    </source>
</evidence>
<feature type="domain" description="PHD-type" evidence="5">
    <location>
        <begin position="174"/>
        <end position="224"/>
    </location>
</feature>
<dbReference type="Gene3D" id="2.30.30.1150">
    <property type="match status" value="1"/>
</dbReference>
<keyword evidence="2 4" id="KW-0863">Zinc-finger</keyword>
<dbReference type="GO" id="GO:0008270">
    <property type="term" value="F:zinc ion binding"/>
    <property type="evidence" value="ECO:0007669"/>
    <property type="project" value="UniProtKB-KW"/>
</dbReference>
<dbReference type="SMART" id="SM00249">
    <property type="entry name" value="PHD"/>
    <property type="match status" value="2"/>
</dbReference>
<dbReference type="PANTHER" id="PTHR47162">
    <property type="entry name" value="OS02G0192300 PROTEIN"/>
    <property type="match status" value="1"/>
</dbReference>
<keyword evidence="6" id="KW-0012">Acyltransferase</keyword>
<protein>
    <submittedName>
        <fullName evidence="6">Histone acetyltransferase</fullName>
        <ecNumber evidence="6">2.3.1.48</ecNumber>
    </submittedName>
</protein>